<evidence type="ECO:0000313" key="3">
    <source>
        <dbReference type="WBParaSite" id="sdigi.contig732.g9620.t1"/>
    </source>
</evidence>
<sequence length="297" mass="33995">MACFTLAIIIAFSTTLSTTVHGNPKYQRIFINARAINFVDTTKHGFRIVLLNSFLEAHLSPTQIPTLFVSAIPLKPGESLVSKVFYPDSIREDKQVYLTELRERSWYYICIEWENFNRHNETTGTDCRLLRTLDRFGKSADTTVEDVEVVDITATTMQFKIRSITDFPMRTIATLQGGSVPQIGSQVFEFRESSDLDVLFAFLKHDTEYGNLCIREEPLTRAYTSMGRYISGISIEKCYFGKLKTKDYELSTYDMEASPYRLATSSTNAIFFTYSATYDRVQLLAVLPDEIRIRLSD</sequence>
<evidence type="ECO:0000313" key="2">
    <source>
        <dbReference type="Proteomes" id="UP000887581"/>
    </source>
</evidence>
<dbReference type="AlphaFoldDB" id="A0A915Q1E1"/>
<evidence type="ECO:0000256" key="1">
    <source>
        <dbReference type="SAM" id="SignalP"/>
    </source>
</evidence>
<feature type="signal peptide" evidence="1">
    <location>
        <begin position="1"/>
        <end position="22"/>
    </location>
</feature>
<accession>A0A915Q1E1</accession>
<dbReference type="WBParaSite" id="sdigi.contig732.g9620.t1">
    <property type="protein sequence ID" value="sdigi.contig732.g9620.t1"/>
    <property type="gene ID" value="sdigi.contig732.g9620"/>
</dbReference>
<name>A0A915Q1E1_9BILA</name>
<dbReference type="Proteomes" id="UP000887581">
    <property type="component" value="Unplaced"/>
</dbReference>
<organism evidence="2 3">
    <name type="scientific">Setaria digitata</name>
    <dbReference type="NCBI Taxonomy" id="48799"/>
    <lineage>
        <taxon>Eukaryota</taxon>
        <taxon>Metazoa</taxon>
        <taxon>Ecdysozoa</taxon>
        <taxon>Nematoda</taxon>
        <taxon>Chromadorea</taxon>
        <taxon>Rhabditida</taxon>
        <taxon>Spirurina</taxon>
        <taxon>Spiruromorpha</taxon>
        <taxon>Filarioidea</taxon>
        <taxon>Setariidae</taxon>
        <taxon>Setaria</taxon>
    </lineage>
</organism>
<keyword evidence="1" id="KW-0732">Signal</keyword>
<keyword evidence="2" id="KW-1185">Reference proteome</keyword>
<reference evidence="3" key="1">
    <citation type="submission" date="2022-11" db="UniProtKB">
        <authorList>
            <consortium name="WormBaseParasite"/>
        </authorList>
    </citation>
    <scope>IDENTIFICATION</scope>
</reference>
<proteinExistence type="predicted"/>
<feature type="chain" id="PRO_5037495764" evidence="1">
    <location>
        <begin position="23"/>
        <end position="297"/>
    </location>
</feature>
<protein>
    <submittedName>
        <fullName evidence="3">Uncharacterized protein</fullName>
    </submittedName>
</protein>